<organism evidence="1 2">
    <name type="scientific">Gossypium stocksii</name>
    <dbReference type="NCBI Taxonomy" id="47602"/>
    <lineage>
        <taxon>Eukaryota</taxon>
        <taxon>Viridiplantae</taxon>
        <taxon>Streptophyta</taxon>
        <taxon>Embryophyta</taxon>
        <taxon>Tracheophyta</taxon>
        <taxon>Spermatophyta</taxon>
        <taxon>Magnoliopsida</taxon>
        <taxon>eudicotyledons</taxon>
        <taxon>Gunneridae</taxon>
        <taxon>Pentapetalae</taxon>
        <taxon>rosids</taxon>
        <taxon>malvids</taxon>
        <taxon>Malvales</taxon>
        <taxon>Malvaceae</taxon>
        <taxon>Malvoideae</taxon>
        <taxon>Gossypium</taxon>
    </lineage>
</organism>
<dbReference type="AlphaFoldDB" id="A0A9D3W7M8"/>
<keyword evidence="2" id="KW-1185">Reference proteome</keyword>
<dbReference type="EMBL" id="JAIQCV010000003">
    <property type="protein sequence ID" value="KAH1114251.1"/>
    <property type="molecule type" value="Genomic_DNA"/>
</dbReference>
<proteinExistence type="predicted"/>
<gene>
    <name evidence="1" type="ORF">J1N35_007629</name>
</gene>
<sequence>MGRFSKCPFVEAAWPITLMRIWHESVGRMTDPLFFFYDHCVLYPRHWNIIFHGTSSTHSLNRASTLLIEPTNLADSLVYATEPPTAEIPLEATHQNQPGAPLGSMPTNTPSGTVDELFPMVGSLEVKVVPLLTGCHPLAANQYRVLVGERGPSKP</sequence>
<evidence type="ECO:0000313" key="2">
    <source>
        <dbReference type="Proteomes" id="UP000828251"/>
    </source>
</evidence>
<protein>
    <submittedName>
        <fullName evidence="1">Uncharacterized protein</fullName>
    </submittedName>
</protein>
<comment type="caution">
    <text evidence="1">The sequence shown here is derived from an EMBL/GenBank/DDBJ whole genome shotgun (WGS) entry which is preliminary data.</text>
</comment>
<accession>A0A9D3W7M8</accession>
<dbReference type="Proteomes" id="UP000828251">
    <property type="component" value="Unassembled WGS sequence"/>
</dbReference>
<name>A0A9D3W7M8_9ROSI</name>
<evidence type="ECO:0000313" key="1">
    <source>
        <dbReference type="EMBL" id="KAH1114251.1"/>
    </source>
</evidence>
<reference evidence="1 2" key="1">
    <citation type="journal article" date="2021" name="Plant Biotechnol. J.">
        <title>Multi-omics assisted identification of the key and species-specific regulatory components of drought-tolerant mechanisms in Gossypium stocksii.</title>
        <authorList>
            <person name="Yu D."/>
            <person name="Ke L."/>
            <person name="Zhang D."/>
            <person name="Wu Y."/>
            <person name="Sun Y."/>
            <person name="Mei J."/>
            <person name="Sun J."/>
            <person name="Sun Y."/>
        </authorList>
    </citation>
    <scope>NUCLEOTIDE SEQUENCE [LARGE SCALE GENOMIC DNA]</scope>
    <source>
        <strain evidence="2">cv. E1</strain>
        <tissue evidence="1">Leaf</tissue>
    </source>
</reference>